<accession>A0A382ZZT6</accession>
<sequence>LPATILLETFRPLNYIGSQIMHFFQPIISTVLSGKGYEDFSQFLEQRGSVDYLCRRINEIEDDKKQSSKDTS</sequence>
<evidence type="ECO:0000313" key="1">
    <source>
        <dbReference type="EMBL" id="SVE00903.1"/>
    </source>
</evidence>
<name>A0A382ZZT6_9ZZZZ</name>
<reference evidence="1" key="1">
    <citation type="submission" date="2018-05" db="EMBL/GenBank/DDBJ databases">
        <authorList>
            <person name="Lanie J.A."/>
            <person name="Ng W.-L."/>
            <person name="Kazmierczak K.M."/>
            <person name="Andrzejewski T.M."/>
            <person name="Davidsen T.M."/>
            <person name="Wayne K.J."/>
            <person name="Tettelin H."/>
            <person name="Glass J.I."/>
            <person name="Rusch D."/>
            <person name="Podicherti R."/>
            <person name="Tsui H.-C.T."/>
            <person name="Winkler M.E."/>
        </authorList>
    </citation>
    <scope>NUCLEOTIDE SEQUENCE</scope>
</reference>
<dbReference type="AlphaFoldDB" id="A0A382ZZT6"/>
<proteinExistence type="predicted"/>
<feature type="non-terminal residue" evidence="1">
    <location>
        <position position="1"/>
    </location>
</feature>
<dbReference type="EMBL" id="UINC01187926">
    <property type="protein sequence ID" value="SVE00903.1"/>
    <property type="molecule type" value="Genomic_DNA"/>
</dbReference>
<gene>
    <name evidence="1" type="ORF">METZ01_LOCUS453757</name>
</gene>
<organism evidence="1">
    <name type="scientific">marine metagenome</name>
    <dbReference type="NCBI Taxonomy" id="408172"/>
    <lineage>
        <taxon>unclassified sequences</taxon>
        <taxon>metagenomes</taxon>
        <taxon>ecological metagenomes</taxon>
    </lineage>
</organism>
<protein>
    <submittedName>
        <fullName evidence="1">Uncharacterized protein</fullName>
    </submittedName>
</protein>